<feature type="compositionally biased region" description="Polar residues" evidence="15">
    <location>
        <begin position="609"/>
        <end position="635"/>
    </location>
</feature>
<organism evidence="19">
    <name type="scientific">Culicoides sonorensis</name>
    <name type="common">Biting midge</name>
    <dbReference type="NCBI Taxonomy" id="179676"/>
    <lineage>
        <taxon>Eukaryota</taxon>
        <taxon>Metazoa</taxon>
        <taxon>Ecdysozoa</taxon>
        <taxon>Arthropoda</taxon>
        <taxon>Hexapoda</taxon>
        <taxon>Insecta</taxon>
        <taxon>Pterygota</taxon>
        <taxon>Neoptera</taxon>
        <taxon>Endopterygota</taxon>
        <taxon>Diptera</taxon>
        <taxon>Nematocera</taxon>
        <taxon>Chironomoidea</taxon>
        <taxon>Ceratopogonidae</taxon>
        <taxon>Ceratopogoninae</taxon>
        <taxon>Culicoides</taxon>
        <taxon>Monoculicoides</taxon>
    </lineage>
</organism>
<evidence type="ECO:0000259" key="16">
    <source>
        <dbReference type="PROSITE" id="PS51183"/>
    </source>
</evidence>
<evidence type="ECO:0000256" key="5">
    <source>
        <dbReference type="ARBA" id="ARBA00022833"/>
    </source>
</evidence>
<keyword evidence="6" id="KW-0156">Chromatin regulator</keyword>
<reference evidence="19" key="2">
    <citation type="submission" date="2018-07" db="EMBL/GenBank/DDBJ databases">
        <authorList>
            <person name="Quirk P.G."/>
            <person name="Krulwich T.A."/>
        </authorList>
    </citation>
    <scope>NUCLEOTIDE SEQUENCE</scope>
</reference>
<feature type="domain" description="JmjC" evidence="17">
    <location>
        <begin position="138"/>
        <end position="304"/>
    </location>
</feature>
<evidence type="ECO:0000256" key="1">
    <source>
        <dbReference type="ARBA" id="ARBA00001954"/>
    </source>
</evidence>
<comment type="function">
    <text evidence="14">Probable histone demethylase that specifically demethylates 'Lys-9' and 'Lys-36' residues of histone H3, thereby playing a central role in histone code. Demethylation of Lys residue generates formaldehyde and succinate.</text>
</comment>
<dbReference type="InterPro" id="IPR003347">
    <property type="entry name" value="JmjC_dom"/>
</dbReference>
<keyword evidence="7" id="KW-0223">Dioxygenase</keyword>
<dbReference type="EC" id="1.14.11.66" evidence="3"/>
<feature type="compositionally biased region" description="Basic residues" evidence="15">
    <location>
        <begin position="472"/>
        <end position="483"/>
    </location>
</feature>
<feature type="region of interest" description="Disordered" evidence="15">
    <location>
        <begin position="338"/>
        <end position="361"/>
    </location>
</feature>
<evidence type="ECO:0000256" key="6">
    <source>
        <dbReference type="ARBA" id="ARBA00022853"/>
    </source>
</evidence>
<dbReference type="GO" id="GO:0048512">
    <property type="term" value="P:circadian behavior"/>
    <property type="evidence" value="ECO:0007669"/>
    <property type="project" value="UniProtKB-ARBA"/>
</dbReference>
<dbReference type="FunFam" id="2.60.120.650:FF:000048">
    <property type="entry name" value="Lysine-specific demethylase 4A"/>
    <property type="match status" value="1"/>
</dbReference>
<keyword evidence="8" id="KW-0560">Oxidoreductase</keyword>
<evidence type="ECO:0000256" key="2">
    <source>
        <dbReference type="ARBA" id="ARBA00009711"/>
    </source>
</evidence>
<evidence type="ECO:0000259" key="17">
    <source>
        <dbReference type="PROSITE" id="PS51184"/>
    </source>
</evidence>
<dbReference type="GO" id="GO:0140684">
    <property type="term" value="F:histone H3K9me2/H3K9me3 demethylase activity"/>
    <property type="evidence" value="ECO:0007669"/>
    <property type="project" value="UniProtKB-EC"/>
</dbReference>
<evidence type="ECO:0000256" key="7">
    <source>
        <dbReference type="ARBA" id="ARBA00022964"/>
    </source>
</evidence>
<evidence type="ECO:0000256" key="9">
    <source>
        <dbReference type="ARBA" id="ARBA00023004"/>
    </source>
</evidence>
<dbReference type="EMBL" id="UFQT01000124">
    <property type="protein sequence ID" value="SSX20472.1"/>
    <property type="molecule type" value="Genomic_DNA"/>
</dbReference>
<dbReference type="GO" id="GO:0046872">
    <property type="term" value="F:metal ion binding"/>
    <property type="evidence" value="ECO:0007669"/>
    <property type="project" value="UniProtKB-KW"/>
</dbReference>
<evidence type="ECO:0000256" key="13">
    <source>
        <dbReference type="ARBA" id="ARBA00049349"/>
    </source>
</evidence>
<evidence type="ECO:0000256" key="11">
    <source>
        <dbReference type="ARBA" id="ARBA00023163"/>
    </source>
</evidence>
<dbReference type="GO" id="GO:0005634">
    <property type="term" value="C:nucleus"/>
    <property type="evidence" value="ECO:0007669"/>
    <property type="project" value="TreeGrafter"/>
</dbReference>
<keyword evidence="9" id="KW-0408">Iron</keyword>
<evidence type="ECO:0000256" key="8">
    <source>
        <dbReference type="ARBA" id="ARBA00023002"/>
    </source>
</evidence>
<evidence type="ECO:0000256" key="14">
    <source>
        <dbReference type="ARBA" id="ARBA00053408"/>
    </source>
</evidence>
<name>A0A336LR00_CULSO</name>
<reference evidence="18" key="1">
    <citation type="submission" date="2018-04" db="EMBL/GenBank/DDBJ databases">
        <authorList>
            <person name="Go L.Y."/>
            <person name="Mitchell J.A."/>
        </authorList>
    </citation>
    <scope>NUCLEOTIDE SEQUENCE</scope>
    <source>
        <tissue evidence="18">Whole organism</tissue>
    </source>
</reference>
<evidence type="ECO:0000256" key="4">
    <source>
        <dbReference type="ARBA" id="ARBA00022723"/>
    </source>
</evidence>
<proteinExistence type="inferred from homology"/>
<comment type="similarity">
    <text evidence="2">Belongs to the JHDM3 histone demethylase family.</text>
</comment>
<dbReference type="InterPro" id="IPR003349">
    <property type="entry name" value="JmjN"/>
</dbReference>
<evidence type="ECO:0000256" key="10">
    <source>
        <dbReference type="ARBA" id="ARBA00023015"/>
    </source>
</evidence>
<evidence type="ECO:0000256" key="15">
    <source>
        <dbReference type="SAM" id="MobiDB-lite"/>
    </source>
</evidence>
<feature type="compositionally biased region" description="Basic and acidic residues" evidence="15">
    <location>
        <begin position="493"/>
        <end position="503"/>
    </location>
</feature>
<keyword evidence="4" id="KW-0479">Metal-binding</keyword>
<accession>A0A336LR00</accession>
<dbReference type="GO" id="GO:0140681">
    <property type="term" value="F:histone H3K36me2/H3K36me3 demethylase activity"/>
    <property type="evidence" value="ECO:0007669"/>
    <property type="project" value="UniProtKB-ARBA"/>
</dbReference>
<feature type="domain" description="JmjN" evidence="16">
    <location>
        <begin position="8"/>
        <end position="50"/>
    </location>
</feature>
<keyword evidence="5" id="KW-0862">Zinc</keyword>
<comment type="cofactor">
    <cofactor evidence="1">
        <name>Fe(2+)</name>
        <dbReference type="ChEBI" id="CHEBI:29033"/>
    </cofactor>
</comment>
<sequence length="888" mass="100442">MNEPIPKIMTFRPTFEEFKDFKKYMQYIESQGAHKAGLAKIIPPKEWVPRKKGYDLADVKVTIPSPICQVVSGKCGLYQQINIQKKSLTVQQFSELANSERYRTPEHKDVDELERKYWKNITYIAPIYGADVSGSLTDEDCNIWNINRLGTILDCVGEDYGISIEGVNTAYLYFGMWKTTFAWHTEDMDLYSINYLHFGAPKTWYAVPPAYGTKLEKLANENFSSSYNTCPAYLRHKMTLINPQILEKNNIPYDRVTQEAGDIMITFPFGYHAGFNHGFNCAESTNFALERWIEYGKRALQCHCSKDMVRISMDCFVKRFQPELYEAWMNGTDIKAHPEDNTRMVGPPPRYETEKANEQPTEMKKFCNAAPAIRKMSFKERNPDLDIENIQNNPHIPDDVKAQLSLDVLAAPVEDSDDDDNTKEIPTLEPEVDLERDYDPFSSSDEETSKKKRRRKKDTEYDDDWFESKCKPNAKPKATGRKRKSDESTTNVIKKERVKKREMAPSMKKVRAAMAKHSPKSYPRDPLDPKTSSKFSPHPSSSSSLIHKQIPKLERQQTTPIKSEGSSNEKYSNGRSNSELFTKGRPPPVLTKPATPLYVAPLKPAIGSKYSTPPSNSATSVNTPKTSINDNPRVTSPTVYAQSLMVKKPTPVGKSTPDFLSAFNNFVQENDRKSIPVAKPNSAPKPKLYTSGPKVPVIGSHLEESSKKSDKPSLQSTINVNIAPGLEDIVSSQIESKITLEKVKALEPKPIPKNTATYQRVSKLVQNPDQIKQLYQTLTRKHIVEVITPVQSNAIMLSNSTVQTATSQATQRSQQIQRVQPISHLNIQNYQPKPAPSSHHNDILKPYYAEKQTVFVDKSGRTLALADTFVQTANNKPSIYVGQKPVYM</sequence>
<feature type="compositionally biased region" description="Low complexity" evidence="15">
    <location>
        <begin position="532"/>
        <end position="544"/>
    </location>
</feature>
<evidence type="ECO:0000256" key="12">
    <source>
        <dbReference type="ARBA" id="ARBA00023242"/>
    </source>
</evidence>
<dbReference type="Gene3D" id="2.60.120.650">
    <property type="entry name" value="Cupin"/>
    <property type="match status" value="1"/>
</dbReference>
<keyword evidence="11" id="KW-0804">Transcription</keyword>
<keyword evidence="10" id="KW-0805">Transcription regulation</keyword>
<dbReference type="PROSITE" id="PS51183">
    <property type="entry name" value="JMJN"/>
    <property type="match status" value="1"/>
</dbReference>
<dbReference type="GO" id="GO:0000785">
    <property type="term" value="C:chromatin"/>
    <property type="evidence" value="ECO:0007669"/>
    <property type="project" value="TreeGrafter"/>
</dbReference>
<dbReference type="PANTHER" id="PTHR10694">
    <property type="entry name" value="LYSINE-SPECIFIC DEMETHYLASE"/>
    <property type="match status" value="1"/>
</dbReference>
<feature type="compositionally biased region" description="Basic and acidic residues" evidence="15">
    <location>
        <begin position="351"/>
        <end position="361"/>
    </location>
</feature>
<dbReference type="VEuPathDB" id="VectorBase:CSON001564"/>
<dbReference type="GO" id="GO:0010468">
    <property type="term" value="P:regulation of gene expression"/>
    <property type="evidence" value="ECO:0007669"/>
    <property type="project" value="TreeGrafter"/>
</dbReference>
<evidence type="ECO:0000313" key="18">
    <source>
        <dbReference type="EMBL" id="SSX00092.1"/>
    </source>
</evidence>
<evidence type="ECO:0000256" key="3">
    <source>
        <dbReference type="ARBA" id="ARBA00012900"/>
    </source>
</evidence>
<dbReference type="PROSITE" id="PS51184">
    <property type="entry name" value="JMJC"/>
    <property type="match status" value="1"/>
</dbReference>
<keyword evidence="12" id="KW-0539">Nucleus</keyword>
<dbReference type="EMBL" id="UFQS01000124">
    <property type="protein sequence ID" value="SSX00092.1"/>
    <property type="molecule type" value="Genomic_DNA"/>
</dbReference>
<evidence type="ECO:0000313" key="19">
    <source>
        <dbReference type="EMBL" id="SSX20472.1"/>
    </source>
</evidence>
<protein>
    <recommendedName>
        <fullName evidence="3">[histone H3]-trimethyl-L-lysine(9) demethylase</fullName>
        <ecNumber evidence="3">1.14.11.66</ecNumber>
    </recommendedName>
</protein>
<dbReference type="Pfam" id="PF02373">
    <property type="entry name" value="JmjC"/>
    <property type="match status" value="1"/>
</dbReference>
<dbReference type="PANTHER" id="PTHR10694:SF129">
    <property type="entry name" value="LYSINE-SPECIFIC DEMETHYLASE 4B-RELATED"/>
    <property type="match status" value="1"/>
</dbReference>
<dbReference type="SMART" id="SM00545">
    <property type="entry name" value="JmjN"/>
    <property type="match status" value="1"/>
</dbReference>
<dbReference type="SMART" id="SM00558">
    <property type="entry name" value="JmjC"/>
    <property type="match status" value="1"/>
</dbReference>
<dbReference type="SUPFAM" id="SSF51197">
    <property type="entry name" value="Clavaminate synthase-like"/>
    <property type="match status" value="1"/>
</dbReference>
<comment type="catalytic activity">
    <reaction evidence="13">
        <text>N(6),N(6),N(6)-trimethyl-L-lysyl(9)-[histone H3] + 2 2-oxoglutarate + 2 O2 = N(6)-methyl-L-lysyl(9)-[histone H3] + 2 formaldehyde + 2 succinate + 2 CO2</text>
        <dbReference type="Rhea" id="RHEA:60200"/>
        <dbReference type="Rhea" id="RHEA-COMP:15538"/>
        <dbReference type="Rhea" id="RHEA-COMP:15542"/>
        <dbReference type="ChEBI" id="CHEBI:15379"/>
        <dbReference type="ChEBI" id="CHEBI:16526"/>
        <dbReference type="ChEBI" id="CHEBI:16810"/>
        <dbReference type="ChEBI" id="CHEBI:16842"/>
        <dbReference type="ChEBI" id="CHEBI:30031"/>
        <dbReference type="ChEBI" id="CHEBI:61929"/>
        <dbReference type="ChEBI" id="CHEBI:61961"/>
        <dbReference type="EC" id="1.14.11.66"/>
    </reaction>
</comment>
<dbReference type="AlphaFoldDB" id="A0A336LR00"/>
<dbReference type="Pfam" id="PF02375">
    <property type="entry name" value="JmjN"/>
    <property type="match status" value="1"/>
</dbReference>
<feature type="compositionally biased region" description="Polar residues" evidence="15">
    <location>
        <begin position="556"/>
        <end position="580"/>
    </location>
</feature>
<feature type="region of interest" description="Disordered" evidence="15">
    <location>
        <begin position="413"/>
        <end position="635"/>
    </location>
</feature>
<gene>
    <name evidence="19" type="primary">CSON001564</name>
</gene>